<keyword evidence="1" id="KW-0238">DNA-binding</keyword>
<name>A0A9D1HNQ8_9FIRM</name>
<sequence length="114" mass="13379">MAIFDYDQIGKRIKKRRTELGYSQLDLYKLTGITNFYISKIENGHVDLTFKTLEKLCVALDVDFVYILTGKTLDVGLIDSLAEIQEYYLKSERNRRIIEKHLELIKMLIEEDEA</sequence>
<dbReference type="PANTHER" id="PTHR46797">
    <property type="entry name" value="HTH-TYPE TRANSCRIPTIONAL REGULATOR"/>
    <property type="match status" value="1"/>
</dbReference>
<comment type="caution">
    <text evidence="3">The sequence shown here is derived from an EMBL/GenBank/DDBJ whole genome shotgun (WGS) entry which is preliminary data.</text>
</comment>
<protein>
    <submittedName>
        <fullName evidence="3">Helix-turn-helix transcriptional regulator</fullName>
    </submittedName>
</protein>
<organism evidence="3 4">
    <name type="scientific">Candidatus Fimiplasma intestinipullorum</name>
    <dbReference type="NCBI Taxonomy" id="2840825"/>
    <lineage>
        <taxon>Bacteria</taxon>
        <taxon>Bacillati</taxon>
        <taxon>Bacillota</taxon>
        <taxon>Clostridia</taxon>
        <taxon>Eubacteriales</taxon>
        <taxon>Candidatus Fimiplasma</taxon>
    </lineage>
</organism>
<dbReference type="GO" id="GO:0003700">
    <property type="term" value="F:DNA-binding transcription factor activity"/>
    <property type="evidence" value="ECO:0007669"/>
    <property type="project" value="TreeGrafter"/>
</dbReference>
<dbReference type="PROSITE" id="PS50943">
    <property type="entry name" value="HTH_CROC1"/>
    <property type="match status" value="1"/>
</dbReference>
<dbReference type="GO" id="GO:0005829">
    <property type="term" value="C:cytosol"/>
    <property type="evidence" value="ECO:0007669"/>
    <property type="project" value="TreeGrafter"/>
</dbReference>
<evidence type="ECO:0000313" key="3">
    <source>
        <dbReference type="EMBL" id="HIU12674.1"/>
    </source>
</evidence>
<gene>
    <name evidence="3" type="ORF">IAD15_01185</name>
</gene>
<evidence type="ECO:0000256" key="1">
    <source>
        <dbReference type="ARBA" id="ARBA00023125"/>
    </source>
</evidence>
<dbReference type="InterPro" id="IPR010982">
    <property type="entry name" value="Lambda_DNA-bd_dom_sf"/>
</dbReference>
<proteinExistence type="predicted"/>
<dbReference type="SMART" id="SM00530">
    <property type="entry name" value="HTH_XRE"/>
    <property type="match status" value="1"/>
</dbReference>
<evidence type="ECO:0000313" key="4">
    <source>
        <dbReference type="Proteomes" id="UP000824175"/>
    </source>
</evidence>
<dbReference type="InterPro" id="IPR001387">
    <property type="entry name" value="Cro/C1-type_HTH"/>
</dbReference>
<feature type="domain" description="HTH cro/C1-type" evidence="2">
    <location>
        <begin position="13"/>
        <end position="67"/>
    </location>
</feature>
<dbReference type="Gene3D" id="1.10.260.40">
    <property type="entry name" value="lambda repressor-like DNA-binding domains"/>
    <property type="match status" value="1"/>
</dbReference>
<dbReference type="SUPFAM" id="SSF47413">
    <property type="entry name" value="lambda repressor-like DNA-binding domains"/>
    <property type="match status" value="1"/>
</dbReference>
<dbReference type="Proteomes" id="UP000824175">
    <property type="component" value="Unassembled WGS sequence"/>
</dbReference>
<accession>A0A9D1HNQ8</accession>
<dbReference type="EMBL" id="DVMJ01000008">
    <property type="protein sequence ID" value="HIU12674.1"/>
    <property type="molecule type" value="Genomic_DNA"/>
</dbReference>
<dbReference type="InterPro" id="IPR050807">
    <property type="entry name" value="TransReg_Diox_bact_type"/>
</dbReference>
<evidence type="ECO:0000259" key="2">
    <source>
        <dbReference type="PROSITE" id="PS50943"/>
    </source>
</evidence>
<dbReference type="CDD" id="cd00093">
    <property type="entry name" value="HTH_XRE"/>
    <property type="match status" value="1"/>
</dbReference>
<reference evidence="3" key="1">
    <citation type="submission" date="2020-10" db="EMBL/GenBank/DDBJ databases">
        <authorList>
            <person name="Gilroy R."/>
        </authorList>
    </citation>
    <scope>NUCLEOTIDE SEQUENCE</scope>
    <source>
        <strain evidence="3">CHK195-11698</strain>
    </source>
</reference>
<dbReference type="AlphaFoldDB" id="A0A9D1HNQ8"/>
<dbReference type="GO" id="GO:0003677">
    <property type="term" value="F:DNA binding"/>
    <property type="evidence" value="ECO:0007669"/>
    <property type="project" value="UniProtKB-KW"/>
</dbReference>
<dbReference type="PANTHER" id="PTHR46797:SF1">
    <property type="entry name" value="METHYLPHOSPHONATE SYNTHASE"/>
    <property type="match status" value="1"/>
</dbReference>
<reference evidence="3" key="2">
    <citation type="journal article" date="2021" name="PeerJ">
        <title>Extensive microbial diversity within the chicken gut microbiome revealed by metagenomics and culture.</title>
        <authorList>
            <person name="Gilroy R."/>
            <person name="Ravi A."/>
            <person name="Getino M."/>
            <person name="Pursley I."/>
            <person name="Horton D.L."/>
            <person name="Alikhan N.F."/>
            <person name="Baker D."/>
            <person name="Gharbi K."/>
            <person name="Hall N."/>
            <person name="Watson M."/>
            <person name="Adriaenssens E.M."/>
            <person name="Foster-Nyarko E."/>
            <person name="Jarju S."/>
            <person name="Secka A."/>
            <person name="Antonio M."/>
            <person name="Oren A."/>
            <person name="Chaudhuri R.R."/>
            <person name="La Ragione R."/>
            <person name="Hildebrand F."/>
            <person name="Pallen M.J."/>
        </authorList>
    </citation>
    <scope>NUCLEOTIDE SEQUENCE</scope>
    <source>
        <strain evidence="3">CHK195-11698</strain>
    </source>
</reference>
<dbReference type="Pfam" id="PF01381">
    <property type="entry name" value="HTH_3"/>
    <property type="match status" value="1"/>
</dbReference>